<sequence length="222" mass="23457">MQGQEQQPPPPVPTSLPTWKFLVGSLARELERERERCSAAPSIDNQSSSTQTSKAPIHRLDGRSAAAAYCSSHRLRCAAYSPRDPLSPSTGPPPASHPGWPEPSLARSRDGPVTDAPGSARRSNGRPGQRDKGRASLPPAIVVIPGGRSPLLPPSRSPRGTLKLPRTPPAPTAEVVSGSDACNGHPCEITGGLPGRHALPGRPMRPRPDPHSLARLDKGLQD</sequence>
<dbReference type="EMBL" id="LSBI01000008">
    <property type="protein sequence ID" value="OAQ83184.1"/>
    <property type="molecule type" value="Genomic_DNA"/>
</dbReference>
<proteinExistence type="predicted"/>
<dbReference type="AlphaFoldDB" id="A0A179GZ76"/>
<gene>
    <name evidence="2" type="ORF">VFPFJ_08987</name>
</gene>
<feature type="compositionally biased region" description="Basic and acidic residues" evidence="1">
    <location>
        <begin position="206"/>
        <end position="222"/>
    </location>
</feature>
<evidence type="ECO:0000256" key="1">
    <source>
        <dbReference type="SAM" id="MobiDB-lite"/>
    </source>
</evidence>
<dbReference type="Proteomes" id="UP000078340">
    <property type="component" value="Unassembled WGS sequence"/>
</dbReference>
<name>A0A179GZ76_PURLI</name>
<feature type="compositionally biased region" description="Polar residues" evidence="1">
    <location>
        <begin position="43"/>
        <end position="54"/>
    </location>
</feature>
<comment type="caution">
    <text evidence="2">The sequence shown here is derived from an EMBL/GenBank/DDBJ whole genome shotgun (WGS) entry which is preliminary data.</text>
</comment>
<accession>A0A179GZ76</accession>
<protein>
    <submittedName>
        <fullName evidence="2">Uncharacterized protein</fullName>
    </submittedName>
</protein>
<organism evidence="2 3">
    <name type="scientific">Purpureocillium lilacinum</name>
    <name type="common">Paecilomyces lilacinus</name>
    <dbReference type="NCBI Taxonomy" id="33203"/>
    <lineage>
        <taxon>Eukaryota</taxon>
        <taxon>Fungi</taxon>
        <taxon>Dikarya</taxon>
        <taxon>Ascomycota</taxon>
        <taxon>Pezizomycotina</taxon>
        <taxon>Sordariomycetes</taxon>
        <taxon>Hypocreomycetidae</taxon>
        <taxon>Hypocreales</taxon>
        <taxon>Ophiocordycipitaceae</taxon>
        <taxon>Purpureocillium</taxon>
    </lineage>
</organism>
<evidence type="ECO:0000313" key="3">
    <source>
        <dbReference type="Proteomes" id="UP000078340"/>
    </source>
</evidence>
<evidence type="ECO:0000313" key="2">
    <source>
        <dbReference type="EMBL" id="OAQ83184.1"/>
    </source>
</evidence>
<feature type="region of interest" description="Disordered" evidence="1">
    <location>
        <begin position="32"/>
        <end position="60"/>
    </location>
</feature>
<feature type="region of interest" description="Disordered" evidence="1">
    <location>
        <begin position="80"/>
        <end position="222"/>
    </location>
</feature>
<reference evidence="2 3" key="1">
    <citation type="submission" date="2016-02" db="EMBL/GenBank/DDBJ databases">
        <title>Biosynthesis of antibiotic leucinostatins and their inhibition on Phytophthora in bio-control Purpureocillium lilacinum.</title>
        <authorList>
            <person name="Wang G."/>
            <person name="Liu Z."/>
            <person name="Lin R."/>
            <person name="Li E."/>
            <person name="Mao Z."/>
            <person name="Ling J."/>
            <person name="Yin W."/>
            <person name="Xie B."/>
        </authorList>
    </citation>
    <scope>NUCLEOTIDE SEQUENCE [LARGE SCALE GENOMIC DNA]</scope>
    <source>
        <strain evidence="2">PLFJ-1</strain>
    </source>
</reference>